<dbReference type="Gene3D" id="1.25.40.10">
    <property type="entry name" value="Tetratricopeptide repeat domain"/>
    <property type="match status" value="1"/>
</dbReference>
<keyword evidence="2" id="KW-0802">TPR repeat</keyword>
<accession>A0ABZ3D635</accession>
<feature type="repeat" description="TPR" evidence="2">
    <location>
        <begin position="105"/>
        <end position="138"/>
    </location>
</feature>
<dbReference type="SUPFAM" id="SSF52540">
    <property type="entry name" value="P-loop containing nucleoside triphosphate hydrolases"/>
    <property type="match status" value="1"/>
</dbReference>
<sequence length="543" mass="60527">MPNNRRTRSLLQAGRPMDARSMAMSETIRDPASAEARFLLGVSQVALGRIREGIAHLHDAISLARSTEYYAHLARCLLMIRKDGDARDALREAEDCLAGGEKADALTHDTMGCAYARLGSHTDSLPHFAAAVRAEPGNRQFRYNQAIALSFVGDTDASEKAFETLLALDPHNARAHHGLAGVRRQTTNRNHVARLRKVRAGTRDQDARLLLGYALAKELEDIGEAQDSFRCLLKTNSEYRSRISYDFAHDAAIFDAIETSWPQFASAPVAKPPTNAPIFIVGMPRTGTTLVDRILSSHPDVVSAGELQAFPLAVKAASGTRTRNVLDVETLLHAAGKDLGQIGRSYMERAASHVPTPRTRFIDKFPGNFQYAGLIARAIPDATIICLRRHPMGTVVSNFKNLFATTSRYYQYSYDLREIAQYYVRFDRLMAFWKRALPGRILEVRYEDLVEAQEKTTRRILEHCVLPWSESCLTFHENASPVSTPSAAQVRRPIYRDALARWRRHEAALTDARDVFDAAGISIETAYQIGCPGHPDIRERQTG</sequence>
<evidence type="ECO:0000256" key="2">
    <source>
        <dbReference type="PROSITE-ProRule" id="PRU00339"/>
    </source>
</evidence>
<dbReference type="Gene3D" id="3.40.50.300">
    <property type="entry name" value="P-loop containing nucleotide triphosphate hydrolases"/>
    <property type="match status" value="1"/>
</dbReference>
<dbReference type="InterPro" id="IPR026634">
    <property type="entry name" value="TPST-like"/>
</dbReference>
<protein>
    <submittedName>
        <fullName evidence="3">Sulfotransferase</fullName>
    </submittedName>
</protein>
<dbReference type="Pfam" id="PF13432">
    <property type="entry name" value="TPR_16"/>
    <property type="match status" value="2"/>
</dbReference>
<keyword evidence="4" id="KW-1185">Reference proteome</keyword>
<dbReference type="EMBL" id="CP152276">
    <property type="protein sequence ID" value="XAE42991.1"/>
    <property type="molecule type" value="Genomic_DNA"/>
</dbReference>
<dbReference type="InterPro" id="IPR019734">
    <property type="entry name" value="TPR_rpt"/>
</dbReference>
<dbReference type="SUPFAM" id="SSF48452">
    <property type="entry name" value="TPR-like"/>
    <property type="match status" value="1"/>
</dbReference>
<dbReference type="InterPro" id="IPR027417">
    <property type="entry name" value="P-loop_NTPase"/>
</dbReference>
<keyword evidence="1" id="KW-0808">Transferase</keyword>
<evidence type="ECO:0000313" key="4">
    <source>
        <dbReference type="Proteomes" id="UP001449795"/>
    </source>
</evidence>
<dbReference type="RefSeq" id="WP_342628592.1">
    <property type="nucleotide sequence ID" value="NZ_CP152276.1"/>
</dbReference>
<dbReference type="Proteomes" id="UP001449795">
    <property type="component" value="Chromosome"/>
</dbReference>
<proteinExistence type="predicted"/>
<reference evidence="3 4" key="1">
    <citation type="submission" date="2024-04" db="EMBL/GenBank/DDBJ databases">
        <title>Complete genome sequence of Nguyenibacter vanlangesis HBCM-1154, a strain capable of nitrogen fixation, IAA production, and phosphorus solubilization isolated from sugarcane soil.</title>
        <authorList>
            <person name="MY HANH P."/>
        </authorList>
    </citation>
    <scope>NUCLEOTIDE SEQUENCE [LARGE SCALE GENOMIC DNA]</scope>
    <source>
        <strain evidence="3 4">HBCM 1154</strain>
    </source>
</reference>
<gene>
    <name evidence="3" type="ORF">AAC691_00420</name>
</gene>
<dbReference type="PANTHER" id="PTHR12788">
    <property type="entry name" value="PROTEIN-TYROSINE SULFOTRANSFERASE 2"/>
    <property type="match status" value="1"/>
</dbReference>
<name>A0ABZ3D635_9PROT</name>
<dbReference type="PANTHER" id="PTHR12788:SF10">
    <property type="entry name" value="PROTEIN-TYROSINE SULFOTRANSFERASE"/>
    <property type="match status" value="1"/>
</dbReference>
<organism evidence="3 4">
    <name type="scientific">Nguyenibacter vanlangensis</name>
    <dbReference type="NCBI Taxonomy" id="1216886"/>
    <lineage>
        <taxon>Bacteria</taxon>
        <taxon>Pseudomonadati</taxon>
        <taxon>Pseudomonadota</taxon>
        <taxon>Alphaproteobacteria</taxon>
        <taxon>Acetobacterales</taxon>
        <taxon>Acetobacteraceae</taxon>
        <taxon>Nguyenibacter</taxon>
    </lineage>
</organism>
<dbReference type="Pfam" id="PF13469">
    <property type="entry name" value="Sulfotransfer_3"/>
    <property type="match status" value="1"/>
</dbReference>
<dbReference type="SMART" id="SM00028">
    <property type="entry name" value="TPR"/>
    <property type="match status" value="3"/>
</dbReference>
<dbReference type="PROSITE" id="PS50005">
    <property type="entry name" value="TPR"/>
    <property type="match status" value="1"/>
</dbReference>
<evidence type="ECO:0000313" key="3">
    <source>
        <dbReference type="EMBL" id="XAE42991.1"/>
    </source>
</evidence>
<evidence type="ECO:0000256" key="1">
    <source>
        <dbReference type="ARBA" id="ARBA00022679"/>
    </source>
</evidence>
<dbReference type="InterPro" id="IPR011990">
    <property type="entry name" value="TPR-like_helical_dom_sf"/>
</dbReference>